<accession>A0A9P0ABC3</accession>
<dbReference type="InterPro" id="IPR016169">
    <property type="entry name" value="FAD-bd_PCMH_sub2"/>
</dbReference>
<dbReference type="InterPro" id="IPR036318">
    <property type="entry name" value="FAD-bd_PCMH-like_sf"/>
</dbReference>
<organism evidence="14 15">
    <name type="scientific">Bemisia tabaci</name>
    <name type="common">Sweetpotato whitefly</name>
    <name type="synonym">Aleurodes tabaci</name>
    <dbReference type="NCBI Taxonomy" id="7038"/>
    <lineage>
        <taxon>Eukaryota</taxon>
        <taxon>Metazoa</taxon>
        <taxon>Ecdysozoa</taxon>
        <taxon>Arthropoda</taxon>
        <taxon>Hexapoda</taxon>
        <taxon>Insecta</taxon>
        <taxon>Pterygota</taxon>
        <taxon>Neoptera</taxon>
        <taxon>Paraneoptera</taxon>
        <taxon>Hemiptera</taxon>
        <taxon>Sternorrhyncha</taxon>
        <taxon>Aleyrodoidea</taxon>
        <taxon>Aleyrodidae</taxon>
        <taxon>Aleyrodinae</taxon>
        <taxon>Bemisia</taxon>
    </lineage>
</organism>
<reference evidence="14" key="1">
    <citation type="submission" date="2021-12" db="EMBL/GenBank/DDBJ databases">
        <authorList>
            <person name="King R."/>
        </authorList>
    </citation>
    <scope>NUCLEOTIDE SEQUENCE</scope>
</reference>
<gene>
    <name evidence="14" type="ORF">BEMITA_LOCUS9402</name>
</gene>
<dbReference type="InterPro" id="IPR006094">
    <property type="entry name" value="Oxid_FAD_bind_N"/>
</dbReference>
<dbReference type="AlphaFoldDB" id="A0A9P0ABC3"/>
<dbReference type="Gene3D" id="3.30.465.10">
    <property type="match status" value="1"/>
</dbReference>
<dbReference type="GO" id="GO:0050614">
    <property type="term" value="F:Delta24-sterol reductase activity"/>
    <property type="evidence" value="ECO:0007669"/>
    <property type="project" value="UniProtKB-EC"/>
</dbReference>
<dbReference type="Pfam" id="PF01565">
    <property type="entry name" value="FAD_binding_4"/>
    <property type="match status" value="1"/>
</dbReference>
<dbReference type="GO" id="GO:0000246">
    <property type="term" value="F:Delta24(24-1) sterol reductase activity"/>
    <property type="evidence" value="ECO:0007669"/>
    <property type="project" value="TreeGrafter"/>
</dbReference>
<proteinExistence type="predicted"/>
<dbReference type="PANTHER" id="PTHR10801">
    <property type="entry name" value="24-DEHYDROCHOLESTEROL REDUCTASE"/>
    <property type="match status" value="1"/>
</dbReference>
<evidence type="ECO:0000256" key="3">
    <source>
        <dbReference type="ARBA" id="ARBA00011738"/>
    </source>
</evidence>
<comment type="subunit">
    <text evidence="3">Homodimer.</text>
</comment>
<dbReference type="GO" id="GO:0008202">
    <property type="term" value="P:steroid metabolic process"/>
    <property type="evidence" value="ECO:0007669"/>
    <property type="project" value="TreeGrafter"/>
</dbReference>
<keyword evidence="8 12" id="KW-0472">Membrane</keyword>
<keyword evidence="15" id="KW-1185">Reference proteome</keyword>
<comment type="subcellular location">
    <subcellularLocation>
        <location evidence="1">Membrane</location>
        <topology evidence="1">Single-pass membrane protein</topology>
    </subcellularLocation>
    <subcellularLocation>
        <location evidence="2">Peroxisome</location>
    </subcellularLocation>
</comment>
<evidence type="ECO:0000256" key="9">
    <source>
        <dbReference type="ARBA" id="ARBA00023140"/>
    </source>
</evidence>
<dbReference type="EMBL" id="OU963866">
    <property type="protein sequence ID" value="CAH0390700.1"/>
    <property type="molecule type" value="Genomic_DNA"/>
</dbReference>
<evidence type="ECO:0000313" key="15">
    <source>
        <dbReference type="Proteomes" id="UP001152759"/>
    </source>
</evidence>
<evidence type="ECO:0000313" key="14">
    <source>
        <dbReference type="EMBL" id="CAH0390700.1"/>
    </source>
</evidence>
<feature type="domain" description="FAD-binding PCMH-type" evidence="13">
    <location>
        <begin position="40"/>
        <end position="218"/>
    </location>
</feature>
<evidence type="ECO:0000256" key="4">
    <source>
        <dbReference type="ARBA" id="ARBA00012405"/>
    </source>
</evidence>
<evidence type="ECO:0000256" key="6">
    <source>
        <dbReference type="ARBA" id="ARBA00022989"/>
    </source>
</evidence>
<evidence type="ECO:0000256" key="5">
    <source>
        <dbReference type="ARBA" id="ARBA00022692"/>
    </source>
</evidence>
<keyword evidence="5 12" id="KW-0812">Transmembrane</keyword>
<dbReference type="GO" id="GO:0016020">
    <property type="term" value="C:membrane"/>
    <property type="evidence" value="ECO:0007669"/>
    <property type="project" value="UniProtKB-SubCell"/>
</dbReference>
<evidence type="ECO:0000256" key="2">
    <source>
        <dbReference type="ARBA" id="ARBA00004275"/>
    </source>
</evidence>
<comment type="catalytic activity">
    <reaction evidence="11">
        <text>5alpha-cholest-8-en-3beta-ol + NADP(+) = zymosterol + NADPH + H(+)</text>
        <dbReference type="Rhea" id="RHEA:36399"/>
        <dbReference type="ChEBI" id="CHEBI:15378"/>
        <dbReference type="ChEBI" id="CHEBI:16608"/>
        <dbReference type="ChEBI" id="CHEBI:18252"/>
        <dbReference type="ChEBI" id="CHEBI:57783"/>
        <dbReference type="ChEBI" id="CHEBI:58349"/>
        <dbReference type="EC" id="1.3.1.72"/>
    </reaction>
    <physiologicalReaction direction="right-to-left" evidence="11">
        <dbReference type="Rhea" id="RHEA:36401"/>
    </physiologicalReaction>
</comment>
<keyword evidence="9" id="KW-0576">Peroxisome</keyword>
<evidence type="ECO:0000256" key="11">
    <source>
        <dbReference type="ARBA" id="ARBA00052927"/>
    </source>
</evidence>
<keyword evidence="7" id="KW-0560">Oxidoreductase</keyword>
<dbReference type="InterPro" id="IPR040165">
    <property type="entry name" value="Diminuto-like"/>
</dbReference>
<dbReference type="SUPFAM" id="SSF56176">
    <property type="entry name" value="FAD-binding/transporter-associated domain-like"/>
    <property type="match status" value="1"/>
</dbReference>
<evidence type="ECO:0000256" key="10">
    <source>
        <dbReference type="ARBA" id="ARBA00051033"/>
    </source>
</evidence>
<dbReference type="PANTHER" id="PTHR10801:SF0">
    <property type="entry name" value="DELTA(24)-STEROL REDUCTASE"/>
    <property type="match status" value="1"/>
</dbReference>
<comment type="catalytic activity">
    <reaction evidence="10">
        <text>lanosterol + NADPH + H(+) = 24,25-dihydrolanosterol + NADP(+)</text>
        <dbReference type="Rhea" id="RHEA:33919"/>
        <dbReference type="ChEBI" id="CHEBI:15378"/>
        <dbReference type="ChEBI" id="CHEBI:16521"/>
        <dbReference type="ChEBI" id="CHEBI:28113"/>
        <dbReference type="ChEBI" id="CHEBI:57783"/>
        <dbReference type="ChEBI" id="CHEBI:58349"/>
    </reaction>
    <physiologicalReaction direction="left-to-right" evidence="10">
        <dbReference type="Rhea" id="RHEA:33920"/>
    </physiologicalReaction>
</comment>
<dbReference type="FunFam" id="3.30.465.10:FF:000006">
    <property type="entry name" value="Delta(24)-sterol reductase"/>
    <property type="match status" value="1"/>
</dbReference>
<evidence type="ECO:0000256" key="12">
    <source>
        <dbReference type="SAM" id="Phobius"/>
    </source>
</evidence>
<evidence type="ECO:0000256" key="7">
    <source>
        <dbReference type="ARBA" id="ARBA00023002"/>
    </source>
</evidence>
<keyword evidence="6 12" id="KW-1133">Transmembrane helix</keyword>
<feature type="transmembrane region" description="Helical" evidence="12">
    <location>
        <begin position="16"/>
        <end position="36"/>
    </location>
</feature>
<protein>
    <recommendedName>
        <fullName evidence="4">Delta(24)-sterol reductase</fullName>
        <ecNumber evidence="4">1.3.1.72</ecNumber>
    </recommendedName>
</protein>
<evidence type="ECO:0000256" key="1">
    <source>
        <dbReference type="ARBA" id="ARBA00004167"/>
    </source>
</evidence>
<dbReference type="GO" id="GO:0005777">
    <property type="term" value="C:peroxisome"/>
    <property type="evidence" value="ECO:0007669"/>
    <property type="project" value="UniProtKB-SubCell"/>
</dbReference>
<dbReference type="Proteomes" id="UP001152759">
    <property type="component" value="Chromosome 5"/>
</dbReference>
<dbReference type="GO" id="GO:0071949">
    <property type="term" value="F:FAD binding"/>
    <property type="evidence" value="ECO:0007669"/>
    <property type="project" value="InterPro"/>
</dbReference>
<evidence type="ECO:0000256" key="8">
    <source>
        <dbReference type="ARBA" id="ARBA00023136"/>
    </source>
</evidence>
<sequence length="500" mass="58575">MFSETTVEYIFAQYRWVVVCLFLLPATFVYEIGWLFRRWYILYTQQAPKNHPQKVNYVQNQVKERNRSHPNLPMCTARPGWQSMTLREPKYKKTMYLIEVDLKDIIKIDENKQTVTVEPLVTMGQLTRTLNANGWSIPVVIELDDVTVGGAVMGQGVESMSHTYGLFQHICLSYEIVVSDGSVITCSKGENSDLYYSIPWSYGTLGFLTAVEIQMIPVTSFIKLQYHPVHSLDDMVRTYEKALSTEAKNDFVETLVFTSNTAVVMTGTFVKDAPFMKQNRIGLWYKPWFFTHVQKFLKWGPGYEYIPLRDYYHRHTRSLFWEIGDIVPFGNNPYFRFFLGWLMPPKVSFLKLTQTDVIKRLYDKFHMVEDFLVPLKTLKECLIYFESKVNIYPIWLCAFKLPNDPGLLHPTGEKEELFVDIGLYGEPKVKHYDSVKTTKDMELFVGDKKGYKMLYAGTHLTQAEFRMYYDHSLYDRQRKLYNAASAFSEIYDKVNRKVRD</sequence>
<dbReference type="EC" id="1.3.1.72" evidence="4"/>
<name>A0A9P0ABC3_BEMTA</name>
<dbReference type="PROSITE" id="PS51387">
    <property type="entry name" value="FAD_PCMH"/>
    <property type="match status" value="1"/>
</dbReference>
<dbReference type="InterPro" id="IPR016166">
    <property type="entry name" value="FAD-bd_PCMH"/>
</dbReference>
<evidence type="ECO:0000259" key="13">
    <source>
        <dbReference type="PROSITE" id="PS51387"/>
    </source>
</evidence>